<comment type="subcellular location">
    <subcellularLocation>
        <location evidence="6">Cell inner membrane</location>
        <topology evidence="6">Single-pass membrane protein</topology>
    </subcellularLocation>
</comment>
<comment type="cofactor">
    <cofactor evidence="6">
        <name>FMN</name>
        <dbReference type="ChEBI" id="CHEBI:58210"/>
    </cofactor>
</comment>
<keyword evidence="6 7" id="KW-0472">Membrane</keyword>
<name>A0ABW4Y886_9GAMM</name>
<dbReference type="InterPro" id="IPR007329">
    <property type="entry name" value="FMN-bd"/>
</dbReference>
<sequence>MNFAAKSLDRQSVGYQAGLLGGFTLLAAALLVIGDLATEGAIEQRHAEDLKASLTQVIPPEIHDNDLLANPLVVKGDDGQDVVVYRALKGLDVTGVAYRIVGFGYAGEIDSILGLDAQGRIIGVRVLAHAETPGLGDKIELAKDDWILGFDGRAIGDPPLDRWGVKKDGGDFDQFSGATITPRGVVRSIREGLQFFAEHRDALTAPAEVATTDTDQPTRSQP</sequence>
<keyword evidence="6 7" id="KW-1133">Transmembrane helix</keyword>
<evidence type="ECO:0000313" key="10">
    <source>
        <dbReference type="Proteomes" id="UP001597337"/>
    </source>
</evidence>
<organism evidence="9 10">
    <name type="scientific">Thiorhodococcus fuscus</name>
    <dbReference type="NCBI Taxonomy" id="527200"/>
    <lineage>
        <taxon>Bacteria</taxon>
        <taxon>Pseudomonadati</taxon>
        <taxon>Pseudomonadota</taxon>
        <taxon>Gammaproteobacteria</taxon>
        <taxon>Chromatiales</taxon>
        <taxon>Chromatiaceae</taxon>
        <taxon>Thiorhodococcus</taxon>
    </lineage>
</organism>
<evidence type="ECO:0000256" key="2">
    <source>
        <dbReference type="ARBA" id="ARBA00022553"/>
    </source>
</evidence>
<proteinExistence type="inferred from homology"/>
<comment type="similarity">
    <text evidence="6">Belongs to the RnfG family.</text>
</comment>
<evidence type="ECO:0000313" key="9">
    <source>
        <dbReference type="EMBL" id="MFD2111188.1"/>
    </source>
</evidence>
<dbReference type="HAMAP" id="MF_00479">
    <property type="entry name" value="RsxG_RnfG"/>
    <property type="match status" value="1"/>
</dbReference>
<evidence type="ECO:0000256" key="4">
    <source>
        <dbReference type="ARBA" id="ARBA00022643"/>
    </source>
</evidence>
<dbReference type="PANTHER" id="PTHR36118:SF1">
    <property type="entry name" value="ION-TRANSLOCATING OXIDOREDUCTASE COMPLEX SUBUNIT G"/>
    <property type="match status" value="1"/>
</dbReference>
<evidence type="ECO:0000256" key="1">
    <source>
        <dbReference type="ARBA" id="ARBA00022448"/>
    </source>
</evidence>
<keyword evidence="6" id="KW-1278">Translocase</keyword>
<comment type="caution">
    <text evidence="9">The sequence shown here is derived from an EMBL/GenBank/DDBJ whole genome shotgun (WGS) entry which is preliminary data.</text>
</comment>
<dbReference type="EMBL" id="JBHUHX010000009">
    <property type="protein sequence ID" value="MFD2111188.1"/>
    <property type="molecule type" value="Genomic_DNA"/>
</dbReference>
<dbReference type="InterPro" id="IPR010209">
    <property type="entry name" value="Ion_transpt_RnfG/RsxG"/>
</dbReference>
<comment type="function">
    <text evidence="6">Part of a membrane-bound complex that couples electron transfer with translocation of ions across the membrane.</text>
</comment>
<evidence type="ECO:0000259" key="8">
    <source>
        <dbReference type="SMART" id="SM00900"/>
    </source>
</evidence>
<dbReference type="RefSeq" id="WP_386024082.1">
    <property type="nucleotide sequence ID" value="NZ_JBHUHX010000009.1"/>
</dbReference>
<evidence type="ECO:0000256" key="6">
    <source>
        <dbReference type="HAMAP-Rule" id="MF_00479"/>
    </source>
</evidence>
<dbReference type="NCBIfam" id="TIGR01947">
    <property type="entry name" value="rnfG"/>
    <property type="match status" value="1"/>
</dbReference>
<comment type="subunit">
    <text evidence="6">The complex is composed of six subunits: RnfA, RnfB, RnfC, RnfD, RnfE and RnfG.</text>
</comment>
<dbReference type="Proteomes" id="UP001597337">
    <property type="component" value="Unassembled WGS sequence"/>
</dbReference>
<keyword evidence="6" id="KW-1003">Cell membrane</keyword>
<keyword evidence="3 6" id="KW-0285">Flavoprotein</keyword>
<keyword evidence="10" id="KW-1185">Reference proteome</keyword>
<keyword evidence="2 6" id="KW-0597">Phosphoprotein</keyword>
<keyword evidence="1 6" id="KW-0813">Transport</keyword>
<dbReference type="SMART" id="SM00900">
    <property type="entry name" value="FMN_bind"/>
    <property type="match status" value="1"/>
</dbReference>
<evidence type="ECO:0000256" key="5">
    <source>
        <dbReference type="ARBA" id="ARBA00022982"/>
    </source>
</evidence>
<evidence type="ECO:0000256" key="3">
    <source>
        <dbReference type="ARBA" id="ARBA00022630"/>
    </source>
</evidence>
<dbReference type="Pfam" id="PF04205">
    <property type="entry name" value="FMN_bind"/>
    <property type="match status" value="1"/>
</dbReference>
<keyword evidence="6 7" id="KW-0812">Transmembrane</keyword>
<protein>
    <recommendedName>
        <fullName evidence="6">Ion-translocating oxidoreductase complex subunit G</fullName>
        <ecNumber evidence="6">7.-.-.-</ecNumber>
    </recommendedName>
    <alternativeName>
        <fullName evidence="6">Rnf electron transport complex subunit G</fullName>
    </alternativeName>
</protein>
<feature type="domain" description="FMN-binding" evidence="8">
    <location>
        <begin position="104"/>
        <end position="196"/>
    </location>
</feature>
<dbReference type="PANTHER" id="PTHR36118">
    <property type="entry name" value="ION-TRANSLOCATING OXIDOREDUCTASE COMPLEX SUBUNIT G"/>
    <property type="match status" value="1"/>
</dbReference>
<feature type="transmembrane region" description="Helical" evidence="7">
    <location>
        <begin position="12"/>
        <end position="34"/>
    </location>
</feature>
<accession>A0ABW4Y886</accession>
<dbReference type="PIRSF" id="PIRSF006091">
    <property type="entry name" value="E_trnsport_RnfG"/>
    <property type="match status" value="1"/>
</dbReference>
<keyword evidence="5 6" id="KW-0249">Electron transport</keyword>
<evidence type="ECO:0000256" key="7">
    <source>
        <dbReference type="SAM" id="Phobius"/>
    </source>
</evidence>
<reference evidence="10" key="1">
    <citation type="journal article" date="2019" name="Int. J. Syst. Evol. Microbiol.">
        <title>The Global Catalogue of Microorganisms (GCM) 10K type strain sequencing project: providing services to taxonomists for standard genome sequencing and annotation.</title>
        <authorList>
            <consortium name="The Broad Institute Genomics Platform"/>
            <consortium name="The Broad Institute Genome Sequencing Center for Infectious Disease"/>
            <person name="Wu L."/>
            <person name="Ma J."/>
        </authorList>
    </citation>
    <scope>NUCLEOTIDE SEQUENCE [LARGE SCALE GENOMIC DNA]</scope>
    <source>
        <strain evidence="10">KACC 12597</strain>
    </source>
</reference>
<gene>
    <name evidence="6" type="primary">rnfG</name>
    <name evidence="9" type="ORF">ACFSJC_04945</name>
</gene>
<dbReference type="EC" id="7.-.-.-" evidence="6"/>
<keyword evidence="6" id="KW-0997">Cell inner membrane</keyword>
<keyword evidence="4 6" id="KW-0288">FMN</keyword>
<feature type="modified residue" description="FMN phosphoryl threonine" evidence="6">
    <location>
        <position position="179"/>
    </location>
</feature>